<dbReference type="Proteomes" id="UP000800200">
    <property type="component" value="Unassembled WGS sequence"/>
</dbReference>
<evidence type="ECO:0000313" key="2">
    <source>
        <dbReference type="Proteomes" id="UP000800200"/>
    </source>
</evidence>
<reference evidence="1" key="1">
    <citation type="journal article" date="2020" name="Stud. Mycol.">
        <title>101 Dothideomycetes genomes: a test case for predicting lifestyles and emergence of pathogens.</title>
        <authorList>
            <person name="Haridas S."/>
            <person name="Albert R."/>
            <person name="Binder M."/>
            <person name="Bloem J."/>
            <person name="Labutti K."/>
            <person name="Salamov A."/>
            <person name="Andreopoulos B."/>
            <person name="Baker S."/>
            <person name="Barry K."/>
            <person name="Bills G."/>
            <person name="Bluhm B."/>
            <person name="Cannon C."/>
            <person name="Castanera R."/>
            <person name="Culley D."/>
            <person name="Daum C."/>
            <person name="Ezra D."/>
            <person name="Gonzalez J."/>
            <person name="Henrissat B."/>
            <person name="Kuo A."/>
            <person name="Liang C."/>
            <person name="Lipzen A."/>
            <person name="Lutzoni F."/>
            <person name="Magnuson J."/>
            <person name="Mondo S."/>
            <person name="Nolan M."/>
            <person name="Ohm R."/>
            <person name="Pangilinan J."/>
            <person name="Park H.-J."/>
            <person name="Ramirez L."/>
            <person name="Alfaro M."/>
            <person name="Sun H."/>
            <person name="Tritt A."/>
            <person name="Yoshinaga Y."/>
            <person name="Zwiers L.-H."/>
            <person name="Turgeon B."/>
            <person name="Goodwin S."/>
            <person name="Spatafora J."/>
            <person name="Crous P."/>
            <person name="Grigoriev I."/>
        </authorList>
    </citation>
    <scope>NUCLEOTIDE SEQUENCE</scope>
    <source>
        <strain evidence="1">CBS 207.26</strain>
    </source>
</reference>
<gene>
    <name evidence="1" type="ORF">K469DRAFT_744288</name>
</gene>
<sequence length="167" mass="19178">MVVRYEWNAWADDNNDITVERKIHLQHLTRDVNPRVKKADHPAPVVQLETKRLDGGPLVATAAIKIHYESVETRYAKCDVDYLKELQNLVVAKGRKGEEPAMYTDTRFIRAFYDVILASTSPGLIRWYTSLKLDGLQVGNIRSWFKDPKSCPMWSAFDEIIKGDLTL</sequence>
<name>A0A6A6EXS4_9PEZI</name>
<proteinExistence type="predicted"/>
<protein>
    <submittedName>
        <fullName evidence="1">Uncharacterized protein</fullName>
    </submittedName>
</protein>
<keyword evidence="2" id="KW-1185">Reference proteome</keyword>
<dbReference type="AlphaFoldDB" id="A0A6A6EXS4"/>
<evidence type="ECO:0000313" key="1">
    <source>
        <dbReference type="EMBL" id="KAF2195832.1"/>
    </source>
</evidence>
<accession>A0A6A6EXS4</accession>
<dbReference type="OrthoDB" id="10668827at2759"/>
<organism evidence="1 2">
    <name type="scientific">Zopfia rhizophila CBS 207.26</name>
    <dbReference type="NCBI Taxonomy" id="1314779"/>
    <lineage>
        <taxon>Eukaryota</taxon>
        <taxon>Fungi</taxon>
        <taxon>Dikarya</taxon>
        <taxon>Ascomycota</taxon>
        <taxon>Pezizomycotina</taxon>
        <taxon>Dothideomycetes</taxon>
        <taxon>Dothideomycetes incertae sedis</taxon>
        <taxon>Zopfiaceae</taxon>
        <taxon>Zopfia</taxon>
    </lineage>
</organism>
<dbReference type="EMBL" id="ML994610">
    <property type="protein sequence ID" value="KAF2195832.1"/>
    <property type="molecule type" value="Genomic_DNA"/>
</dbReference>